<comment type="caution">
    <text evidence="2">The sequence shown here is derived from an EMBL/GenBank/DDBJ whole genome shotgun (WGS) entry which is preliminary data.</text>
</comment>
<evidence type="ECO:0000313" key="2">
    <source>
        <dbReference type="EMBL" id="MBB6028881.1"/>
    </source>
</evidence>
<sequence>METIGVERYHELLREGALPVDVRAEPLFKARPTPGAVNVPWARIQEGDHDLPKDRPLVLLCEVGQMSRVAALYLEADGYGPVYVLEGGLRALDGGGA</sequence>
<evidence type="ECO:0000259" key="1">
    <source>
        <dbReference type="PROSITE" id="PS50206"/>
    </source>
</evidence>
<dbReference type="RefSeq" id="WP_246104068.1">
    <property type="nucleotide sequence ID" value="NZ_JACHEZ010000001.1"/>
</dbReference>
<protein>
    <submittedName>
        <fullName evidence="2">Rhodanese-related sulfurtransferase</fullName>
    </submittedName>
</protein>
<organism evidence="2 3">
    <name type="scientific">Oceanithermus desulfurans</name>
    <dbReference type="NCBI Taxonomy" id="227924"/>
    <lineage>
        <taxon>Bacteria</taxon>
        <taxon>Thermotogati</taxon>
        <taxon>Deinococcota</taxon>
        <taxon>Deinococci</taxon>
        <taxon>Thermales</taxon>
        <taxon>Thermaceae</taxon>
        <taxon>Oceanithermus</taxon>
    </lineage>
</organism>
<dbReference type="PANTHER" id="PTHR43031:SF1">
    <property type="entry name" value="PYRIDINE NUCLEOTIDE-DISULPHIDE OXIDOREDUCTASE"/>
    <property type="match status" value="1"/>
</dbReference>
<evidence type="ECO:0000313" key="3">
    <source>
        <dbReference type="Proteomes" id="UP000587579"/>
    </source>
</evidence>
<dbReference type="PROSITE" id="PS50206">
    <property type="entry name" value="RHODANESE_3"/>
    <property type="match status" value="1"/>
</dbReference>
<dbReference type="CDD" id="cd00158">
    <property type="entry name" value="RHOD"/>
    <property type="match status" value="1"/>
</dbReference>
<dbReference type="PANTHER" id="PTHR43031">
    <property type="entry name" value="FAD-DEPENDENT OXIDOREDUCTASE"/>
    <property type="match status" value="1"/>
</dbReference>
<proteinExistence type="predicted"/>
<dbReference type="InterPro" id="IPR050229">
    <property type="entry name" value="GlpE_sulfurtransferase"/>
</dbReference>
<keyword evidence="3" id="KW-1185">Reference proteome</keyword>
<dbReference type="Pfam" id="PF00581">
    <property type="entry name" value="Rhodanese"/>
    <property type="match status" value="1"/>
</dbReference>
<feature type="domain" description="Rhodanese" evidence="1">
    <location>
        <begin position="13"/>
        <end position="94"/>
    </location>
</feature>
<dbReference type="InterPro" id="IPR036873">
    <property type="entry name" value="Rhodanese-like_dom_sf"/>
</dbReference>
<reference evidence="2 3" key="1">
    <citation type="submission" date="2020-08" db="EMBL/GenBank/DDBJ databases">
        <title>Genomic Encyclopedia of Type Strains, Phase IV (KMG-IV): sequencing the most valuable type-strain genomes for metagenomic binning, comparative biology and taxonomic classification.</title>
        <authorList>
            <person name="Goeker M."/>
        </authorList>
    </citation>
    <scope>NUCLEOTIDE SEQUENCE [LARGE SCALE GENOMIC DNA]</scope>
    <source>
        <strain evidence="2 3">DSM 15757</strain>
    </source>
</reference>
<dbReference type="Gene3D" id="3.40.250.10">
    <property type="entry name" value="Rhodanese-like domain"/>
    <property type="match status" value="1"/>
</dbReference>
<dbReference type="SUPFAM" id="SSF52821">
    <property type="entry name" value="Rhodanese/Cell cycle control phosphatase"/>
    <property type="match status" value="1"/>
</dbReference>
<dbReference type="SMART" id="SM00450">
    <property type="entry name" value="RHOD"/>
    <property type="match status" value="1"/>
</dbReference>
<dbReference type="Proteomes" id="UP000587579">
    <property type="component" value="Unassembled WGS sequence"/>
</dbReference>
<dbReference type="EMBL" id="JACHEZ010000001">
    <property type="protein sequence ID" value="MBB6028881.1"/>
    <property type="molecule type" value="Genomic_DNA"/>
</dbReference>
<accession>A0ABR6NYR1</accession>
<name>A0ABR6NYR1_9DEIN</name>
<dbReference type="InterPro" id="IPR001763">
    <property type="entry name" value="Rhodanese-like_dom"/>
</dbReference>
<gene>
    <name evidence="2" type="ORF">HNQ05_000231</name>
</gene>